<gene>
    <name evidence="1" type="ORF">BGX16_1457</name>
</gene>
<organism evidence="1 2">
    <name type="scientific">Hallerella succinigenes</name>
    <dbReference type="NCBI Taxonomy" id="1896222"/>
    <lineage>
        <taxon>Bacteria</taxon>
        <taxon>Pseudomonadati</taxon>
        <taxon>Fibrobacterota</taxon>
        <taxon>Fibrobacteria</taxon>
        <taxon>Fibrobacterales</taxon>
        <taxon>Fibrobacteraceae</taxon>
        <taxon>Hallerella</taxon>
    </lineage>
</organism>
<comment type="caution">
    <text evidence="1">The sequence shown here is derived from an EMBL/GenBank/DDBJ whole genome shotgun (WGS) entry which is preliminary data.</text>
</comment>
<accession>A0A2M9A6Y4</accession>
<name>A0A2M9A6Y4_9BACT</name>
<reference evidence="1 2" key="1">
    <citation type="submission" date="2017-11" db="EMBL/GenBank/DDBJ databases">
        <title>Animal gut microbial communities from fecal samples from Wisconsin, USA.</title>
        <authorList>
            <person name="Neumann A."/>
        </authorList>
    </citation>
    <scope>NUCLEOTIDE SEQUENCE [LARGE SCALE GENOMIC DNA]</scope>
    <source>
        <strain evidence="1 2">UWS3</strain>
    </source>
</reference>
<evidence type="ECO:0000313" key="2">
    <source>
        <dbReference type="Proteomes" id="UP000231134"/>
    </source>
</evidence>
<evidence type="ECO:0000313" key="1">
    <source>
        <dbReference type="EMBL" id="PJJ41481.1"/>
    </source>
</evidence>
<dbReference type="AlphaFoldDB" id="A0A2M9A6Y4"/>
<dbReference type="Proteomes" id="UP000231134">
    <property type="component" value="Unassembled WGS sequence"/>
</dbReference>
<keyword evidence="2" id="KW-1185">Reference proteome</keyword>
<proteinExistence type="predicted"/>
<sequence length="62" mass="7694">MRVRHNIQWFPVIRYYLKFIGIQINNFHPRIVHNTSLIQKRGIYFRINFFSFLNKENGDRLL</sequence>
<protein>
    <submittedName>
        <fullName evidence="1">Uncharacterized protein</fullName>
    </submittedName>
</protein>
<dbReference type="EMBL" id="PGEX01000001">
    <property type="protein sequence ID" value="PJJ41481.1"/>
    <property type="molecule type" value="Genomic_DNA"/>
</dbReference>